<dbReference type="GO" id="GO:0000502">
    <property type="term" value="C:proteasome complex"/>
    <property type="evidence" value="ECO:0007669"/>
    <property type="project" value="UniProtKB-KW"/>
</dbReference>
<dbReference type="PROSITE" id="PS51476">
    <property type="entry name" value="PROTEASOME_BETA_2"/>
    <property type="match status" value="1"/>
</dbReference>
<keyword evidence="4" id="KW-0963">Cytoplasm</keyword>
<dbReference type="GO" id="GO:0006508">
    <property type="term" value="P:proteolysis"/>
    <property type="evidence" value="ECO:0007669"/>
    <property type="project" value="UniProtKB-KW"/>
</dbReference>
<evidence type="ECO:0000256" key="6">
    <source>
        <dbReference type="ARBA" id="ARBA00022698"/>
    </source>
</evidence>
<dbReference type="GO" id="GO:0005634">
    <property type="term" value="C:nucleus"/>
    <property type="evidence" value="ECO:0007669"/>
    <property type="project" value="UniProtKB-SubCell"/>
</dbReference>
<name>A0ABD2J362_9BILA</name>
<comment type="subcellular location">
    <subcellularLocation>
        <location evidence="2">Nucleus</location>
    </subcellularLocation>
</comment>
<keyword evidence="9" id="KW-0865">Zymogen</keyword>
<evidence type="ECO:0000256" key="3">
    <source>
        <dbReference type="ARBA" id="ARBA00012039"/>
    </source>
</evidence>
<evidence type="ECO:0000256" key="11">
    <source>
        <dbReference type="PIRSR" id="PIRSR600243-1"/>
    </source>
</evidence>
<evidence type="ECO:0000256" key="7">
    <source>
        <dbReference type="ARBA" id="ARBA00022801"/>
    </source>
</evidence>
<evidence type="ECO:0000313" key="12">
    <source>
        <dbReference type="EMBL" id="KAL3086026.1"/>
    </source>
</evidence>
<keyword evidence="13" id="KW-1185">Reference proteome</keyword>
<keyword evidence="6" id="KW-0888">Threonine protease</keyword>
<feature type="active site" description="Nucleophile" evidence="11">
    <location>
        <position position="63"/>
    </location>
</feature>
<dbReference type="SUPFAM" id="SSF56235">
    <property type="entry name" value="N-terminal nucleophile aminohydrolases (Ntn hydrolases)"/>
    <property type="match status" value="1"/>
</dbReference>
<sequence length="281" mass="31202">MYYHDLHDNENSHDKELKQLVQMDDLAIPKFVLPPLGIKPKKFVRKHFGPNSRLPMAQFLKGTTTLSFVYKPKTPQDKGGVIVAVDSRATGGTYISSKTVEKIIPINDQLVATMAGGAADCQYWTRVVSKYCNLFELREGTQISVAAASKYFANVMYDYRGQELGVHSMVCGVDKFGPSIYMVEAEGTRVKIDTICSLGSGMLHAMSILDTKYKEAMTDEEALELGREAIVYATFRDAGSGGNCNLCHITSEGKTMYPPFDVSDKYYEFMAKRGTPLVPEL</sequence>
<evidence type="ECO:0000256" key="10">
    <source>
        <dbReference type="ARBA" id="ARBA00026071"/>
    </source>
</evidence>
<evidence type="ECO:0000313" key="13">
    <source>
        <dbReference type="Proteomes" id="UP001620626"/>
    </source>
</evidence>
<dbReference type="EC" id="3.4.25.1" evidence="3"/>
<organism evidence="12 13">
    <name type="scientific">Heterodera trifolii</name>
    <dbReference type="NCBI Taxonomy" id="157864"/>
    <lineage>
        <taxon>Eukaryota</taxon>
        <taxon>Metazoa</taxon>
        <taxon>Ecdysozoa</taxon>
        <taxon>Nematoda</taxon>
        <taxon>Chromadorea</taxon>
        <taxon>Rhabditida</taxon>
        <taxon>Tylenchina</taxon>
        <taxon>Tylenchomorpha</taxon>
        <taxon>Tylenchoidea</taxon>
        <taxon>Heteroderidae</taxon>
        <taxon>Heteroderinae</taxon>
        <taxon>Heterodera</taxon>
    </lineage>
</organism>
<proteinExistence type="predicted"/>
<evidence type="ECO:0000256" key="4">
    <source>
        <dbReference type="ARBA" id="ARBA00022490"/>
    </source>
</evidence>
<evidence type="ECO:0000256" key="1">
    <source>
        <dbReference type="ARBA" id="ARBA00001198"/>
    </source>
</evidence>
<keyword evidence="7" id="KW-0378">Hydrolase</keyword>
<evidence type="ECO:0000256" key="9">
    <source>
        <dbReference type="ARBA" id="ARBA00023145"/>
    </source>
</evidence>
<dbReference type="InterPro" id="IPR023333">
    <property type="entry name" value="Proteasome_suB-type"/>
</dbReference>
<dbReference type="PRINTS" id="PR00141">
    <property type="entry name" value="PROTEASOME"/>
</dbReference>
<evidence type="ECO:0000256" key="5">
    <source>
        <dbReference type="ARBA" id="ARBA00022670"/>
    </source>
</evidence>
<evidence type="ECO:0000256" key="2">
    <source>
        <dbReference type="ARBA" id="ARBA00004123"/>
    </source>
</evidence>
<dbReference type="Pfam" id="PF00227">
    <property type="entry name" value="Proteasome"/>
    <property type="match status" value="1"/>
</dbReference>
<dbReference type="Gene3D" id="3.60.20.10">
    <property type="entry name" value="Glutamine Phosphoribosylpyrophosphate, subunit 1, domain 1"/>
    <property type="match status" value="1"/>
</dbReference>
<dbReference type="InterPro" id="IPR029055">
    <property type="entry name" value="Ntn_hydrolases_N"/>
</dbReference>
<dbReference type="EMBL" id="JBICBT010001050">
    <property type="protein sequence ID" value="KAL3086026.1"/>
    <property type="molecule type" value="Genomic_DNA"/>
</dbReference>
<comment type="caution">
    <text evidence="12">The sequence shown here is derived from an EMBL/GenBank/DDBJ whole genome shotgun (WGS) entry which is preliminary data.</text>
</comment>
<accession>A0ABD2J362</accession>
<dbReference type="PANTHER" id="PTHR32194:SF3">
    <property type="entry name" value="PROTEASOME SUBUNIT BETA"/>
    <property type="match status" value="1"/>
</dbReference>
<dbReference type="Proteomes" id="UP001620626">
    <property type="component" value="Unassembled WGS sequence"/>
</dbReference>
<comment type="subunit">
    <text evidence="10">The 26S proteasome consists of a 20S proteasome core and two 19S regulatory subunits. The 20S proteasome core is composed of 28 subunits that are arranged in four stacked rings, resulting in a barrel-shaped structure. The two end rings are each formed by seven alpha subunits, and the two central rings are each formed by seven beta subunits. The catalytic chamber with the active sites is on the inside of the barrel.</text>
</comment>
<dbReference type="GO" id="GO:0004298">
    <property type="term" value="F:threonine-type endopeptidase activity"/>
    <property type="evidence" value="ECO:0007669"/>
    <property type="project" value="UniProtKB-KW"/>
</dbReference>
<keyword evidence="8" id="KW-0647">Proteasome</keyword>
<dbReference type="InterPro" id="IPR001353">
    <property type="entry name" value="Proteasome_sua/b"/>
</dbReference>
<reference evidence="12 13" key="1">
    <citation type="submission" date="2024-10" db="EMBL/GenBank/DDBJ databases">
        <authorList>
            <person name="Kim D."/>
        </authorList>
    </citation>
    <scope>NUCLEOTIDE SEQUENCE [LARGE SCALE GENOMIC DNA]</scope>
    <source>
        <strain evidence="12">BH-2024</strain>
    </source>
</reference>
<dbReference type="PANTHER" id="PTHR32194">
    <property type="entry name" value="METALLOPROTEASE TLDD"/>
    <property type="match status" value="1"/>
</dbReference>
<comment type="catalytic activity">
    <reaction evidence="1">
        <text>Cleavage of peptide bonds with very broad specificity.</text>
        <dbReference type="EC" id="3.4.25.1"/>
    </reaction>
</comment>
<gene>
    <name evidence="12" type="ORF">niasHT_030450</name>
</gene>
<keyword evidence="5" id="KW-0645">Protease</keyword>
<dbReference type="InterPro" id="IPR000243">
    <property type="entry name" value="Pept_T1A_subB"/>
</dbReference>
<evidence type="ECO:0000256" key="8">
    <source>
        <dbReference type="ARBA" id="ARBA00022942"/>
    </source>
</evidence>
<dbReference type="AlphaFoldDB" id="A0ABD2J362"/>
<protein>
    <recommendedName>
        <fullName evidence="3">proteasome endopeptidase complex</fullName>
        <ecNumber evidence="3">3.4.25.1</ecNumber>
    </recommendedName>
</protein>